<dbReference type="AlphaFoldDB" id="A0AAD8EEX2"/>
<organism evidence="1 2">
    <name type="scientific">Diploptera punctata</name>
    <name type="common">Pacific beetle cockroach</name>
    <dbReference type="NCBI Taxonomy" id="6984"/>
    <lineage>
        <taxon>Eukaryota</taxon>
        <taxon>Metazoa</taxon>
        <taxon>Ecdysozoa</taxon>
        <taxon>Arthropoda</taxon>
        <taxon>Hexapoda</taxon>
        <taxon>Insecta</taxon>
        <taxon>Pterygota</taxon>
        <taxon>Neoptera</taxon>
        <taxon>Polyneoptera</taxon>
        <taxon>Dictyoptera</taxon>
        <taxon>Blattodea</taxon>
        <taxon>Blaberoidea</taxon>
        <taxon>Blaberidae</taxon>
        <taxon>Diplopterinae</taxon>
        <taxon>Diploptera</taxon>
    </lineage>
</organism>
<gene>
    <name evidence="1" type="ORF">L9F63_019211</name>
</gene>
<dbReference type="EMBL" id="JASPKZ010006462">
    <property type="protein sequence ID" value="KAJ9587262.1"/>
    <property type="molecule type" value="Genomic_DNA"/>
</dbReference>
<name>A0AAD8EEX2_DIPPU</name>
<proteinExistence type="predicted"/>
<feature type="non-terminal residue" evidence="1">
    <location>
        <position position="1"/>
    </location>
</feature>
<accession>A0AAD8EEX2</accession>
<sequence>SELISIVSSLWSTGVMSFLGDSDDFSRICRIILLIIFSSVKSTITVSEWCIVASCTIRLMVIPNTSACNPPRTSALSFAYNFSKYSPNFING</sequence>
<keyword evidence="2" id="KW-1185">Reference proteome</keyword>
<comment type="caution">
    <text evidence="1">The sequence shown here is derived from an EMBL/GenBank/DDBJ whole genome shotgun (WGS) entry which is preliminary data.</text>
</comment>
<evidence type="ECO:0000313" key="2">
    <source>
        <dbReference type="Proteomes" id="UP001233999"/>
    </source>
</evidence>
<reference evidence="1" key="2">
    <citation type="submission" date="2023-05" db="EMBL/GenBank/DDBJ databases">
        <authorList>
            <person name="Fouks B."/>
        </authorList>
    </citation>
    <scope>NUCLEOTIDE SEQUENCE</scope>
    <source>
        <strain evidence="1">Stay&amp;Tobe</strain>
        <tissue evidence="1">Testes</tissue>
    </source>
</reference>
<evidence type="ECO:0000313" key="1">
    <source>
        <dbReference type="EMBL" id="KAJ9587262.1"/>
    </source>
</evidence>
<reference evidence="1" key="1">
    <citation type="journal article" date="2023" name="IScience">
        <title>Live-bearing cockroach genome reveals convergent evolutionary mechanisms linked to viviparity in insects and beyond.</title>
        <authorList>
            <person name="Fouks B."/>
            <person name="Harrison M.C."/>
            <person name="Mikhailova A.A."/>
            <person name="Marchal E."/>
            <person name="English S."/>
            <person name="Carruthers M."/>
            <person name="Jennings E.C."/>
            <person name="Chiamaka E.L."/>
            <person name="Frigard R.A."/>
            <person name="Pippel M."/>
            <person name="Attardo G.M."/>
            <person name="Benoit J.B."/>
            <person name="Bornberg-Bauer E."/>
            <person name="Tobe S.S."/>
        </authorList>
    </citation>
    <scope>NUCLEOTIDE SEQUENCE</scope>
    <source>
        <strain evidence="1">Stay&amp;Tobe</strain>
    </source>
</reference>
<feature type="non-terminal residue" evidence="1">
    <location>
        <position position="92"/>
    </location>
</feature>
<protein>
    <submittedName>
        <fullName evidence="1">Uncharacterized protein</fullName>
    </submittedName>
</protein>
<dbReference type="Proteomes" id="UP001233999">
    <property type="component" value="Unassembled WGS sequence"/>
</dbReference>